<evidence type="ECO:0000313" key="9">
    <source>
        <dbReference type="Proteomes" id="UP000181951"/>
    </source>
</evidence>
<sequence>MATLLHLDSSAFHEPSVSREVTAAFRRTWESSHPDGTVIYRDLAKDPLPHLDADGIASAFAPADSHTPGQATAAALRAELADELERADAILIGTPMYNFTIPSTLKAWLDQVIIVGRTAGEGGSVAGKPVTVVAARGGGYGPGTPRESFEFVTTYLEKVLTGMLSLDVEFIVPELTLAKTQPQMAELIPAAEASRAEAVQTATQKAKALAERFAA</sequence>
<dbReference type="Proteomes" id="UP000181951">
    <property type="component" value="Unassembled WGS sequence"/>
</dbReference>
<comment type="function">
    <text evidence="6">Also exhibits azoreductase activity. Catalyzes the reductive cleavage of the azo bond in aromatic azo compounds to the corresponding amines.</text>
</comment>
<dbReference type="OrthoDB" id="9805013at2"/>
<dbReference type="InterPro" id="IPR029039">
    <property type="entry name" value="Flavoprotein-like_sf"/>
</dbReference>
<dbReference type="AlphaFoldDB" id="A0A1H8GKV5"/>
<keyword evidence="2 6" id="KW-0288">FMN</keyword>
<comment type="subunit">
    <text evidence="6">Homodimer.</text>
</comment>
<dbReference type="PANTHER" id="PTHR43741:SF4">
    <property type="entry name" value="FMN-DEPENDENT NADH:QUINONE OXIDOREDUCTASE"/>
    <property type="match status" value="1"/>
</dbReference>
<keyword evidence="1 6" id="KW-0285">Flavoprotein</keyword>
<comment type="catalytic activity">
    <reaction evidence="6">
        <text>2 a quinone + NADH + H(+) = 2 a 1,4-benzosemiquinone + NAD(+)</text>
        <dbReference type="Rhea" id="RHEA:65952"/>
        <dbReference type="ChEBI" id="CHEBI:15378"/>
        <dbReference type="ChEBI" id="CHEBI:57540"/>
        <dbReference type="ChEBI" id="CHEBI:57945"/>
        <dbReference type="ChEBI" id="CHEBI:132124"/>
        <dbReference type="ChEBI" id="CHEBI:134225"/>
    </reaction>
</comment>
<accession>A0A1H8GKV5</accession>
<dbReference type="EMBL" id="FODD01000005">
    <property type="protein sequence ID" value="SEN44440.1"/>
    <property type="molecule type" value="Genomic_DNA"/>
</dbReference>
<dbReference type="SUPFAM" id="SSF52218">
    <property type="entry name" value="Flavoproteins"/>
    <property type="match status" value="1"/>
</dbReference>
<gene>
    <name evidence="6" type="primary">azoR</name>
    <name evidence="8" type="ORF">SAMN05216267_1005145</name>
</gene>
<dbReference type="InterPro" id="IPR023048">
    <property type="entry name" value="NADH:quinone_OxRdtase_FMN_depd"/>
</dbReference>
<comment type="similarity">
    <text evidence="6">Belongs to the azoreductase type 1 family.</text>
</comment>
<dbReference type="InterPro" id="IPR003680">
    <property type="entry name" value="Flavodoxin_fold"/>
</dbReference>
<feature type="domain" description="Flavodoxin-like fold" evidence="7">
    <location>
        <begin position="3"/>
        <end position="175"/>
    </location>
</feature>
<feature type="binding site" evidence="6">
    <location>
        <position position="10"/>
    </location>
    <ligand>
        <name>FMN</name>
        <dbReference type="ChEBI" id="CHEBI:58210"/>
    </ligand>
</feature>
<dbReference type="InterPro" id="IPR050104">
    <property type="entry name" value="FMN-dep_NADH:Q_OxRdtase_AzoR1"/>
</dbReference>
<evidence type="ECO:0000259" key="7">
    <source>
        <dbReference type="Pfam" id="PF02525"/>
    </source>
</evidence>
<evidence type="ECO:0000256" key="5">
    <source>
        <dbReference type="ARBA" id="ARBA00048542"/>
    </source>
</evidence>
<dbReference type="HAMAP" id="MF_01216">
    <property type="entry name" value="Azoreductase_type1"/>
    <property type="match status" value="1"/>
</dbReference>
<protein>
    <recommendedName>
        <fullName evidence="6">FMN dependent NADH:quinone oxidoreductase</fullName>
        <ecNumber evidence="6">1.6.5.-</ecNumber>
    </recommendedName>
    <alternativeName>
        <fullName evidence="6">Azo-dye reductase</fullName>
    </alternativeName>
    <alternativeName>
        <fullName evidence="6">FMN-dependent NADH-azo compound oxidoreductase</fullName>
    </alternativeName>
    <alternativeName>
        <fullName evidence="6">FMN-dependent NADH-azoreductase</fullName>
        <ecNumber evidence="6">1.7.1.17</ecNumber>
    </alternativeName>
</protein>
<dbReference type="STRING" id="310780.SAMN05216267_1005145"/>
<feature type="binding site" evidence="6">
    <location>
        <begin position="96"/>
        <end position="99"/>
    </location>
    <ligand>
        <name>FMN</name>
        <dbReference type="ChEBI" id="CHEBI:58210"/>
    </ligand>
</feature>
<dbReference type="PANTHER" id="PTHR43741">
    <property type="entry name" value="FMN-DEPENDENT NADH-AZOREDUCTASE 1"/>
    <property type="match status" value="1"/>
</dbReference>
<feature type="binding site" evidence="6">
    <location>
        <begin position="16"/>
        <end position="18"/>
    </location>
    <ligand>
        <name>FMN</name>
        <dbReference type="ChEBI" id="CHEBI:58210"/>
    </ligand>
</feature>
<keyword evidence="9" id="KW-1185">Reference proteome</keyword>
<name>A0A1H8GKV5_9ACTN</name>
<keyword evidence="3 6" id="KW-0560">Oxidoreductase</keyword>
<dbReference type="EC" id="1.6.5.-" evidence="6"/>
<proteinExistence type="inferred from homology"/>
<dbReference type="GO" id="GO:0010181">
    <property type="term" value="F:FMN binding"/>
    <property type="evidence" value="ECO:0007669"/>
    <property type="project" value="UniProtKB-UniRule"/>
</dbReference>
<evidence type="ECO:0000256" key="1">
    <source>
        <dbReference type="ARBA" id="ARBA00022630"/>
    </source>
</evidence>
<keyword evidence="4 6" id="KW-0520">NAD</keyword>
<dbReference type="GO" id="GO:0009055">
    <property type="term" value="F:electron transfer activity"/>
    <property type="evidence" value="ECO:0007669"/>
    <property type="project" value="UniProtKB-UniRule"/>
</dbReference>
<dbReference type="EC" id="1.7.1.17" evidence="6"/>
<comment type="cofactor">
    <cofactor evidence="6">
        <name>FMN</name>
        <dbReference type="ChEBI" id="CHEBI:58210"/>
    </cofactor>
    <text evidence="6">Binds 1 FMN per subunit.</text>
</comment>
<evidence type="ECO:0000256" key="4">
    <source>
        <dbReference type="ARBA" id="ARBA00023027"/>
    </source>
</evidence>
<dbReference type="Pfam" id="PF02525">
    <property type="entry name" value="Flavodoxin_2"/>
    <property type="match status" value="1"/>
</dbReference>
<evidence type="ECO:0000256" key="3">
    <source>
        <dbReference type="ARBA" id="ARBA00023002"/>
    </source>
</evidence>
<evidence type="ECO:0000256" key="6">
    <source>
        <dbReference type="HAMAP-Rule" id="MF_01216"/>
    </source>
</evidence>
<comment type="caution">
    <text evidence="6">Lacks conserved residue(s) required for the propagation of feature annotation.</text>
</comment>
<comment type="catalytic activity">
    <reaction evidence="5">
        <text>N,N-dimethyl-1,4-phenylenediamine + anthranilate + 2 NAD(+) = 2-(4-dimethylaminophenyl)diazenylbenzoate + 2 NADH + 2 H(+)</text>
        <dbReference type="Rhea" id="RHEA:55872"/>
        <dbReference type="ChEBI" id="CHEBI:15378"/>
        <dbReference type="ChEBI" id="CHEBI:15783"/>
        <dbReference type="ChEBI" id="CHEBI:16567"/>
        <dbReference type="ChEBI" id="CHEBI:57540"/>
        <dbReference type="ChEBI" id="CHEBI:57945"/>
        <dbReference type="ChEBI" id="CHEBI:71579"/>
        <dbReference type="EC" id="1.7.1.17"/>
    </reaction>
    <physiologicalReaction direction="right-to-left" evidence="5">
        <dbReference type="Rhea" id="RHEA:55874"/>
    </physiologicalReaction>
</comment>
<dbReference type="GO" id="GO:0016655">
    <property type="term" value="F:oxidoreductase activity, acting on NAD(P)H, quinone or similar compound as acceptor"/>
    <property type="evidence" value="ECO:0007669"/>
    <property type="project" value="InterPro"/>
</dbReference>
<dbReference type="RefSeq" id="WP_069467491.1">
    <property type="nucleotide sequence ID" value="NZ_FODD01000005.1"/>
</dbReference>
<evidence type="ECO:0000313" key="8">
    <source>
        <dbReference type="EMBL" id="SEN44440.1"/>
    </source>
</evidence>
<dbReference type="Gene3D" id="3.40.50.360">
    <property type="match status" value="1"/>
</dbReference>
<organism evidence="8 9">
    <name type="scientific">Actinacidiphila rubida</name>
    <dbReference type="NCBI Taxonomy" id="310780"/>
    <lineage>
        <taxon>Bacteria</taxon>
        <taxon>Bacillati</taxon>
        <taxon>Actinomycetota</taxon>
        <taxon>Actinomycetes</taxon>
        <taxon>Kitasatosporales</taxon>
        <taxon>Streptomycetaceae</taxon>
        <taxon>Actinacidiphila</taxon>
    </lineage>
</organism>
<evidence type="ECO:0000256" key="2">
    <source>
        <dbReference type="ARBA" id="ARBA00022643"/>
    </source>
</evidence>
<dbReference type="GO" id="GO:0016652">
    <property type="term" value="F:oxidoreductase activity, acting on NAD(P)H as acceptor"/>
    <property type="evidence" value="ECO:0007669"/>
    <property type="project" value="UniProtKB-UniRule"/>
</dbReference>
<comment type="function">
    <text evidence="6">Quinone reductase that provides resistance to thiol-specific stress caused by electrophilic quinones.</text>
</comment>
<reference evidence="8 9" key="1">
    <citation type="submission" date="2016-10" db="EMBL/GenBank/DDBJ databases">
        <authorList>
            <person name="de Groot N.N."/>
        </authorList>
    </citation>
    <scope>NUCLEOTIDE SEQUENCE [LARGE SCALE GENOMIC DNA]</scope>
    <source>
        <strain evidence="8 9">CGMCC 4.2026</strain>
    </source>
</reference>